<feature type="site" description="Important for substrate specificity" evidence="4">
    <location>
        <position position="78"/>
    </location>
</feature>
<evidence type="ECO:0000256" key="3">
    <source>
        <dbReference type="ARBA" id="ARBA00023080"/>
    </source>
</evidence>
<evidence type="ECO:0000313" key="5">
    <source>
        <dbReference type="EMBL" id="KTD76013.1"/>
    </source>
</evidence>
<dbReference type="PATRIC" id="fig|45076.6.peg.2833"/>
<comment type="similarity">
    <text evidence="4">Belongs to the Maf family. YhdE subfamily.</text>
</comment>
<comment type="cofactor">
    <cofactor evidence="1 4">
        <name>a divalent metal cation</name>
        <dbReference type="ChEBI" id="CHEBI:60240"/>
    </cofactor>
</comment>
<dbReference type="PANTHER" id="PTHR43213">
    <property type="entry name" value="BIFUNCTIONAL DTTP/UTP PYROPHOSPHATASE/METHYLTRANSFERASE PROTEIN-RELATED"/>
    <property type="match status" value="1"/>
</dbReference>
<dbReference type="GO" id="GO:0005737">
    <property type="term" value="C:cytoplasm"/>
    <property type="evidence" value="ECO:0007669"/>
    <property type="project" value="UniProtKB-SubCell"/>
</dbReference>
<dbReference type="NCBIfam" id="TIGR00172">
    <property type="entry name" value="maf"/>
    <property type="match status" value="1"/>
</dbReference>
<dbReference type="GO" id="GO:0036221">
    <property type="term" value="F:UTP diphosphatase activity"/>
    <property type="evidence" value="ECO:0007669"/>
    <property type="project" value="RHEA"/>
</dbReference>
<dbReference type="HAMAP" id="MF_00528">
    <property type="entry name" value="Maf"/>
    <property type="match status" value="1"/>
</dbReference>
<keyword evidence="4" id="KW-0963">Cytoplasm</keyword>
<proteinExistence type="inferred from homology"/>
<dbReference type="STRING" id="45076.Lwor_2579"/>
<comment type="caution">
    <text evidence="4">Lacks conserved residue(s) required for the propagation of feature annotation.</text>
</comment>
<gene>
    <name evidence="5" type="primary">yhdE</name>
    <name evidence="5" type="ORF">Lwor_2579</name>
</gene>
<dbReference type="CDD" id="cd00555">
    <property type="entry name" value="Maf"/>
    <property type="match status" value="1"/>
</dbReference>
<organism evidence="5 6">
    <name type="scientific">Legionella worsleiensis</name>
    <dbReference type="NCBI Taxonomy" id="45076"/>
    <lineage>
        <taxon>Bacteria</taxon>
        <taxon>Pseudomonadati</taxon>
        <taxon>Pseudomonadota</taxon>
        <taxon>Gammaproteobacteria</taxon>
        <taxon>Legionellales</taxon>
        <taxon>Legionellaceae</taxon>
        <taxon>Legionella</taxon>
    </lineage>
</organism>
<keyword evidence="6" id="KW-1185">Reference proteome</keyword>
<feature type="site" description="Important for substrate specificity" evidence="4">
    <location>
        <position position="162"/>
    </location>
</feature>
<dbReference type="Gene3D" id="3.90.950.10">
    <property type="match status" value="1"/>
</dbReference>
<keyword evidence="3 4" id="KW-0546">Nucleotide metabolism</keyword>
<dbReference type="Pfam" id="PF02545">
    <property type="entry name" value="Maf"/>
    <property type="match status" value="1"/>
</dbReference>
<dbReference type="EC" id="3.6.1.9" evidence="4"/>
<dbReference type="InterPro" id="IPR003697">
    <property type="entry name" value="Maf-like"/>
</dbReference>
<evidence type="ECO:0000256" key="4">
    <source>
        <dbReference type="HAMAP-Rule" id="MF_00528"/>
    </source>
</evidence>
<sequence length="199" mass="22256">MKPLNQLNIILASASPRRLSILQEHGLNAIAMPANIEEIHCAGEDVQTYVTRLAKEKAQKIVSQNCPGSPDVIIAADTVVALHNHILEKPKDRQDAFRMLSMLSGVSHEVYTGYALVYLPDLRVHVDYALTKITFHSLTDEQINDYIKTGDPFDKSGSYGIQNVFGSFVKEIKGSRFNVMGLPIEDILKKLTQHYSYLN</sequence>
<keyword evidence="2 4" id="KW-0378">Hydrolase</keyword>
<dbReference type="RefSeq" id="WP_058494317.1">
    <property type="nucleotide sequence ID" value="NZ_CBCRUR010000017.1"/>
</dbReference>
<comment type="subcellular location">
    <subcellularLocation>
        <location evidence="4">Cytoplasm</location>
    </subcellularLocation>
</comment>
<dbReference type="OrthoDB" id="9807767at2"/>
<dbReference type="SUPFAM" id="SSF52972">
    <property type="entry name" value="ITPase-like"/>
    <property type="match status" value="1"/>
</dbReference>
<dbReference type="PANTHER" id="PTHR43213:SF5">
    <property type="entry name" value="BIFUNCTIONAL DTTP_UTP PYROPHOSPHATASE_METHYLTRANSFERASE PROTEIN-RELATED"/>
    <property type="match status" value="1"/>
</dbReference>
<evidence type="ECO:0000313" key="6">
    <source>
        <dbReference type="Proteomes" id="UP000054662"/>
    </source>
</evidence>
<protein>
    <recommendedName>
        <fullName evidence="4">dTTP/UTP pyrophosphatase</fullName>
        <shortName evidence="4">dTTPase/UTPase</shortName>
        <ecNumber evidence="4">3.6.1.9</ecNumber>
    </recommendedName>
    <alternativeName>
        <fullName evidence="4">Nucleoside triphosphate pyrophosphatase</fullName>
    </alternativeName>
    <alternativeName>
        <fullName evidence="4">Nucleotide pyrophosphatase</fullName>
        <shortName evidence="4">Nucleotide PPase</shortName>
    </alternativeName>
</protein>
<feature type="active site" description="Proton acceptor" evidence="4">
    <location>
        <position position="77"/>
    </location>
</feature>
<comment type="catalytic activity">
    <reaction evidence="4">
        <text>UTP + H2O = UMP + diphosphate + H(+)</text>
        <dbReference type="Rhea" id="RHEA:29395"/>
        <dbReference type="ChEBI" id="CHEBI:15377"/>
        <dbReference type="ChEBI" id="CHEBI:15378"/>
        <dbReference type="ChEBI" id="CHEBI:33019"/>
        <dbReference type="ChEBI" id="CHEBI:46398"/>
        <dbReference type="ChEBI" id="CHEBI:57865"/>
        <dbReference type="EC" id="3.6.1.9"/>
    </reaction>
</comment>
<dbReference type="GO" id="GO:0009117">
    <property type="term" value="P:nucleotide metabolic process"/>
    <property type="evidence" value="ECO:0007669"/>
    <property type="project" value="UniProtKB-KW"/>
</dbReference>
<dbReference type="AlphaFoldDB" id="A0A0W1A3S2"/>
<comment type="caution">
    <text evidence="5">The sequence shown here is derived from an EMBL/GenBank/DDBJ whole genome shotgun (WGS) entry which is preliminary data.</text>
</comment>
<comment type="catalytic activity">
    <reaction evidence="4">
        <text>dTTP + H2O = dTMP + diphosphate + H(+)</text>
        <dbReference type="Rhea" id="RHEA:28534"/>
        <dbReference type="ChEBI" id="CHEBI:15377"/>
        <dbReference type="ChEBI" id="CHEBI:15378"/>
        <dbReference type="ChEBI" id="CHEBI:33019"/>
        <dbReference type="ChEBI" id="CHEBI:37568"/>
        <dbReference type="ChEBI" id="CHEBI:63528"/>
        <dbReference type="EC" id="3.6.1.9"/>
    </reaction>
</comment>
<comment type="function">
    <text evidence="4">Nucleoside triphosphate pyrophosphatase that hydrolyzes dTTP and UTP. May have a dual role in cell division arrest and in preventing the incorporation of modified nucleotides into cellular nucleic acids.</text>
</comment>
<feature type="site" description="Important for substrate specificity" evidence="4">
    <location>
        <position position="17"/>
    </location>
</feature>
<name>A0A0W1A3S2_9GAMM</name>
<dbReference type="Proteomes" id="UP000054662">
    <property type="component" value="Unassembled WGS sequence"/>
</dbReference>
<dbReference type="PIRSF" id="PIRSF006305">
    <property type="entry name" value="Maf"/>
    <property type="match status" value="1"/>
</dbReference>
<accession>A0A0W1A3S2</accession>
<dbReference type="GO" id="GO:0036218">
    <property type="term" value="F:dTTP diphosphatase activity"/>
    <property type="evidence" value="ECO:0007669"/>
    <property type="project" value="RHEA"/>
</dbReference>
<dbReference type="EMBL" id="LNZC01000031">
    <property type="protein sequence ID" value="KTD76013.1"/>
    <property type="molecule type" value="Genomic_DNA"/>
</dbReference>
<evidence type="ECO:0000256" key="1">
    <source>
        <dbReference type="ARBA" id="ARBA00001968"/>
    </source>
</evidence>
<reference evidence="5 6" key="1">
    <citation type="submission" date="2015-11" db="EMBL/GenBank/DDBJ databases">
        <title>Genomic analysis of 38 Legionella species identifies large and diverse effector repertoires.</title>
        <authorList>
            <person name="Burstein D."/>
            <person name="Amaro F."/>
            <person name="Zusman T."/>
            <person name="Lifshitz Z."/>
            <person name="Cohen O."/>
            <person name="Gilbert J.A."/>
            <person name="Pupko T."/>
            <person name="Shuman H.A."/>
            <person name="Segal G."/>
        </authorList>
    </citation>
    <scope>NUCLEOTIDE SEQUENCE [LARGE SCALE GENOMIC DNA]</scope>
    <source>
        <strain evidence="5 6">ATCC 49508</strain>
    </source>
</reference>
<evidence type="ECO:0000256" key="2">
    <source>
        <dbReference type="ARBA" id="ARBA00022801"/>
    </source>
</evidence>
<dbReference type="InterPro" id="IPR029001">
    <property type="entry name" value="ITPase-like_fam"/>
</dbReference>